<evidence type="ECO:0000259" key="1">
    <source>
        <dbReference type="Pfam" id="PF03358"/>
    </source>
</evidence>
<dbReference type="Gene3D" id="3.40.50.360">
    <property type="match status" value="1"/>
</dbReference>
<dbReference type="AlphaFoldDB" id="A0A8I1L9V2"/>
<organism evidence="2 3">
    <name type="scientific">Corynebacterium tuberculostearicum</name>
    <dbReference type="NCBI Taxonomy" id="38304"/>
    <lineage>
        <taxon>Bacteria</taxon>
        <taxon>Bacillati</taxon>
        <taxon>Actinomycetota</taxon>
        <taxon>Actinomycetes</taxon>
        <taxon>Mycobacteriales</taxon>
        <taxon>Corynebacteriaceae</taxon>
        <taxon>Corynebacterium</taxon>
    </lineage>
</organism>
<sequence>MSRIGIIIGSTRDKAAGKEVGEWLYDLAQGRKDGVEYTLLDLKEFDIPVLTTEVVPAAANKQYADKKVQAWSDAVDACDGFIFVTPEYNRSVPGPFKNAFDCLAAEWAGKPVAFAGYGPSGAVRAIEAWRPIVVNFSMPQLRNQLEFGFFTDWADGEFRPADFKVERTNSLLAELEDALSA</sequence>
<dbReference type="PANTHER" id="PTHR30543">
    <property type="entry name" value="CHROMATE REDUCTASE"/>
    <property type="match status" value="1"/>
</dbReference>
<protein>
    <submittedName>
        <fullName evidence="2">NAD(P)H-dependent oxidoreductase</fullName>
    </submittedName>
</protein>
<evidence type="ECO:0000313" key="3">
    <source>
        <dbReference type="Proteomes" id="UP000603369"/>
    </source>
</evidence>
<dbReference type="RefSeq" id="WP_200436027.1">
    <property type="nucleotide sequence ID" value="NZ_JAEHFL010000012.1"/>
</dbReference>
<reference evidence="2 3" key="1">
    <citation type="submission" date="2020-12" db="EMBL/GenBank/DDBJ databases">
        <title>Draft genome sequence of the commensal strain Corynebacterium tuberculostearicum MFP09/CIP 102622 isolated from human skin.</title>
        <authorList>
            <person name="Boukerb A.M."/>
            <person name="Janvier X."/>
            <person name="Feuilloley M.G.J."/>
            <person name="Groboillot A."/>
        </authorList>
    </citation>
    <scope>NUCLEOTIDE SEQUENCE [LARGE SCALE GENOMIC DNA]</scope>
    <source>
        <strain evidence="2 3">CIP 102622</strain>
    </source>
</reference>
<evidence type="ECO:0000313" key="2">
    <source>
        <dbReference type="EMBL" id="MBK3428512.1"/>
    </source>
</evidence>
<dbReference type="SUPFAM" id="SSF52218">
    <property type="entry name" value="Flavoproteins"/>
    <property type="match status" value="1"/>
</dbReference>
<dbReference type="InterPro" id="IPR029039">
    <property type="entry name" value="Flavoprotein-like_sf"/>
</dbReference>
<dbReference type="InterPro" id="IPR050712">
    <property type="entry name" value="NAD(P)H-dep_reductase"/>
</dbReference>
<dbReference type="EMBL" id="JAEHFL010000012">
    <property type="protein sequence ID" value="MBK3428512.1"/>
    <property type="molecule type" value="Genomic_DNA"/>
</dbReference>
<dbReference type="Proteomes" id="UP000603369">
    <property type="component" value="Unassembled WGS sequence"/>
</dbReference>
<dbReference type="GO" id="GO:0016491">
    <property type="term" value="F:oxidoreductase activity"/>
    <property type="evidence" value="ECO:0007669"/>
    <property type="project" value="InterPro"/>
</dbReference>
<dbReference type="GO" id="GO:0005829">
    <property type="term" value="C:cytosol"/>
    <property type="evidence" value="ECO:0007669"/>
    <property type="project" value="TreeGrafter"/>
</dbReference>
<dbReference type="Pfam" id="PF03358">
    <property type="entry name" value="FMN_red"/>
    <property type="match status" value="1"/>
</dbReference>
<keyword evidence="3" id="KW-1185">Reference proteome</keyword>
<feature type="domain" description="NADPH-dependent FMN reductase-like" evidence="1">
    <location>
        <begin position="3"/>
        <end position="150"/>
    </location>
</feature>
<proteinExistence type="predicted"/>
<dbReference type="GO" id="GO:0010181">
    <property type="term" value="F:FMN binding"/>
    <property type="evidence" value="ECO:0007669"/>
    <property type="project" value="TreeGrafter"/>
</dbReference>
<dbReference type="PANTHER" id="PTHR30543:SF21">
    <property type="entry name" value="NAD(P)H-DEPENDENT FMN REDUCTASE LOT6"/>
    <property type="match status" value="1"/>
</dbReference>
<accession>A0A8I1L9V2</accession>
<dbReference type="InterPro" id="IPR005025">
    <property type="entry name" value="FMN_Rdtase-like_dom"/>
</dbReference>
<comment type="caution">
    <text evidence="2">The sequence shown here is derived from an EMBL/GenBank/DDBJ whole genome shotgun (WGS) entry which is preliminary data.</text>
</comment>
<gene>
    <name evidence="2" type="ORF">JDP02_08320</name>
</gene>
<name>A0A8I1L9V2_9CORY</name>